<gene>
    <name evidence="2" type="ORF">Lche_1614</name>
    <name evidence="3" type="ORF">NCTC11976_02289</name>
</gene>
<protein>
    <submittedName>
        <fullName evidence="2">Uncharacterized protein</fullName>
    </submittedName>
</protein>
<name>A0A0W0S8C7_9GAMM</name>
<dbReference type="EMBL" id="LR134173">
    <property type="protein sequence ID" value="VEB37581.1"/>
    <property type="molecule type" value="Genomic_DNA"/>
</dbReference>
<evidence type="ECO:0000313" key="4">
    <source>
        <dbReference type="Proteomes" id="UP000054921"/>
    </source>
</evidence>
<feature type="coiled-coil region" evidence="1">
    <location>
        <begin position="177"/>
        <end position="236"/>
    </location>
</feature>
<accession>A0A0W0S8C7</accession>
<dbReference type="OrthoDB" id="5637544at2"/>
<sequence>MIQVNVWLSTTQIFGKRIKNRFFGPLLASDGDENIGHANFYMELNERSRGFAKLEDNPSHFFVKKSLSYVPELAEGKAGKYYRRKTLRSVEVTHSFWPKITPSRSQLAQDFFHFLHLAPKCKGVKPEISDHESDMQREVMGKGSTHPIEHPYYQEGIQKVDKDKKENLNNIVKTWNLDSDLDNKKNIEAQLKALVAKQQDLITLRDDLSKRCQQELDQLKEKTDNLTRMLAKNKQRIAFLYNKSSYLEKICSPGNITYNEMKSVIQMLDKLQKENLELSRELAELEKMRIQQDSAYQDQIQENQTEIDRINKEMRNLQVQLGELSEKLQNLDEKKMEVLKSEINERADFLSRQEMLIKKLYKTDGRHPDHSINLPTSECGLPYFVDELEVIKAMENERNENYTLIKNNCAKSVKRCLLAGIEHLRTVLPKSFFKYQPIETTNGVYKWAKALEQELRKLNMKLDVDKTPPCIEVYEENAVQRSLPVF</sequence>
<dbReference type="Proteomes" id="UP000277577">
    <property type="component" value="Chromosome"/>
</dbReference>
<keyword evidence="1" id="KW-0175">Coiled coil</keyword>
<keyword evidence="5" id="KW-1185">Reference proteome</keyword>
<feature type="coiled-coil region" evidence="1">
    <location>
        <begin position="261"/>
        <end position="341"/>
    </location>
</feature>
<evidence type="ECO:0000256" key="1">
    <source>
        <dbReference type="SAM" id="Coils"/>
    </source>
</evidence>
<dbReference type="Proteomes" id="UP000054921">
    <property type="component" value="Unassembled WGS sequence"/>
</dbReference>
<dbReference type="EMBL" id="LNXW01000013">
    <property type="protein sequence ID" value="KTC79594.1"/>
    <property type="molecule type" value="Genomic_DNA"/>
</dbReference>
<evidence type="ECO:0000313" key="3">
    <source>
        <dbReference type="EMBL" id="VEB37581.1"/>
    </source>
</evidence>
<dbReference type="RefSeq" id="WP_051544416.1">
    <property type="nucleotide sequence ID" value="NZ_CAAAIT010000001.1"/>
</dbReference>
<organism evidence="2 4">
    <name type="scientific">Legionella cherrii</name>
    <dbReference type="NCBI Taxonomy" id="28084"/>
    <lineage>
        <taxon>Bacteria</taxon>
        <taxon>Pseudomonadati</taxon>
        <taxon>Pseudomonadota</taxon>
        <taxon>Gammaproteobacteria</taxon>
        <taxon>Legionellales</taxon>
        <taxon>Legionellaceae</taxon>
        <taxon>Legionella</taxon>
    </lineage>
</organism>
<reference evidence="3 5" key="2">
    <citation type="submission" date="2018-12" db="EMBL/GenBank/DDBJ databases">
        <authorList>
            <consortium name="Pathogen Informatics"/>
        </authorList>
    </citation>
    <scope>NUCLEOTIDE SEQUENCE [LARGE SCALE GENOMIC DNA]</scope>
    <source>
        <strain evidence="3 5">NCTC11976</strain>
    </source>
</reference>
<dbReference type="AlphaFoldDB" id="A0A0W0S8C7"/>
<dbReference type="PATRIC" id="fig|28084.5.peg.1751"/>
<reference evidence="2 4" key="1">
    <citation type="submission" date="2015-11" db="EMBL/GenBank/DDBJ databases">
        <title>Genomic analysis of 38 Legionella species identifies large and diverse effector repertoires.</title>
        <authorList>
            <person name="Burstein D."/>
            <person name="Amaro F."/>
            <person name="Zusman T."/>
            <person name="Lifshitz Z."/>
            <person name="Cohen O."/>
            <person name="Gilbert J.A."/>
            <person name="Pupko T."/>
            <person name="Shuman H.A."/>
            <person name="Segal G."/>
        </authorList>
    </citation>
    <scope>NUCLEOTIDE SEQUENCE [LARGE SCALE GENOMIC DNA]</scope>
    <source>
        <strain evidence="2 4">ORW</strain>
    </source>
</reference>
<evidence type="ECO:0000313" key="2">
    <source>
        <dbReference type="EMBL" id="KTC79594.1"/>
    </source>
</evidence>
<evidence type="ECO:0000313" key="5">
    <source>
        <dbReference type="Proteomes" id="UP000277577"/>
    </source>
</evidence>
<proteinExistence type="predicted"/>